<dbReference type="InterPro" id="IPR036388">
    <property type="entry name" value="WH-like_DNA-bd_sf"/>
</dbReference>
<gene>
    <name evidence="5" type="ORF">FN976_22370</name>
</gene>
<dbReference type="Pfam" id="PF13404">
    <property type="entry name" value="HTH_AsnC-type"/>
    <property type="match status" value="1"/>
</dbReference>
<keyword evidence="6" id="KW-1185">Reference proteome</keyword>
<dbReference type="PROSITE" id="PS00519">
    <property type="entry name" value="HTH_ASNC_1"/>
    <property type="match status" value="1"/>
</dbReference>
<dbReference type="Gene3D" id="3.30.70.920">
    <property type="match status" value="1"/>
</dbReference>
<dbReference type="SMART" id="SM00344">
    <property type="entry name" value="HTH_ASNC"/>
    <property type="match status" value="1"/>
</dbReference>
<sequence length="150" mass="16062">MDQIDKQIAALVQADARLSSAQIGAQTGLSVSAAGERLRRLGASGVIKGWRAVIDPVAVDLRLCAFVLVDVKYDGETEAKLAIAALPEVQEIHHISGAHSYLVKIRVTDTAALQQLLQDKIKPLGAVIRTESLIVLETVKETSEIAIAKE</sequence>
<name>A0A562ZK98_9BURK</name>
<proteinExistence type="predicted"/>
<dbReference type="Proteomes" id="UP000318199">
    <property type="component" value="Unassembled WGS sequence"/>
</dbReference>
<evidence type="ECO:0000256" key="2">
    <source>
        <dbReference type="ARBA" id="ARBA00023125"/>
    </source>
</evidence>
<dbReference type="PANTHER" id="PTHR30154:SF34">
    <property type="entry name" value="TRANSCRIPTIONAL REGULATOR AZLB"/>
    <property type="match status" value="1"/>
</dbReference>
<comment type="caution">
    <text evidence="5">The sequence shown here is derived from an EMBL/GenBank/DDBJ whole genome shotgun (WGS) entry which is preliminary data.</text>
</comment>
<keyword evidence="3" id="KW-0804">Transcription</keyword>
<evidence type="ECO:0000256" key="3">
    <source>
        <dbReference type="ARBA" id="ARBA00023163"/>
    </source>
</evidence>
<dbReference type="OrthoDB" id="8526125at2"/>
<dbReference type="GO" id="GO:0043200">
    <property type="term" value="P:response to amino acid"/>
    <property type="evidence" value="ECO:0007669"/>
    <property type="project" value="TreeGrafter"/>
</dbReference>
<evidence type="ECO:0000313" key="6">
    <source>
        <dbReference type="Proteomes" id="UP000318199"/>
    </source>
</evidence>
<dbReference type="SUPFAM" id="SSF46785">
    <property type="entry name" value="Winged helix' DNA-binding domain"/>
    <property type="match status" value="1"/>
</dbReference>
<dbReference type="InterPro" id="IPR000485">
    <property type="entry name" value="AsnC-type_HTH_dom"/>
</dbReference>
<dbReference type="PROSITE" id="PS50956">
    <property type="entry name" value="HTH_ASNC_2"/>
    <property type="match status" value="1"/>
</dbReference>
<accession>A0A562ZK98</accession>
<dbReference type="GO" id="GO:0043565">
    <property type="term" value="F:sequence-specific DNA binding"/>
    <property type="evidence" value="ECO:0007669"/>
    <property type="project" value="InterPro"/>
</dbReference>
<organism evidence="5 6">
    <name type="scientific">Caenimonas sedimenti</name>
    <dbReference type="NCBI Taxonomy" id="2596921"/>
    <lineage>
        <taxon>Bacteria</taxon>
        <taxon>Pseudomonadati</taxon>
        <taxon>Pseudomonadota</taxon>
        <taxon>Betaproteobacteria</taxon>
        <taxon>Burkholderiales</taxon>
        <taxon>Comamonadaceae</taxon>
        <taxon>Caenimonas</taxon>
    </lineage>
</organism>
<dbReference type="Pfam" id="PF01037">
    <property type="entry name" value="AsnC_trans_reg"/>
    <property type="match status" value="1"/>
</dbReference>
<dbReference type="PRINTS" id="PR00033">
    <property type="entry name" value="HTHASNC"/>
</dbReference>
<dbReference type="RefSeq" id="WP_145895284.1">
    <property type="nucleotide sequence ID" value="NZ_VOBQ01000018.1"/>
</dbReference>
<keyword evidence="1" id="KW-0805">Transcription regulation</keyword>
<dbReference type="InterPro" id="IPR036390">
    <property type="entry name" value="WH_DNA-bd_sf"/>
</dbReference>
<dbReference type="EMBL" id="VOBQ01000018">
    <property type="protein sequence ID" value="TWO68738.1"/>
    <property type="molecule type" value="Genomic_DNA"/>
</dbReference>
<evidence type="ECO:0000256" key="1">
    <source>
        <dbReference type="ARBA" id="ARBA00023015"/>
    </source>
</evidence>
<protein>
    <submittedName>
        <fullName evidence="5">Lrp/AsnC family transcriptional regulator</fullName>
    </submittedName>
</protein>
<dbReference type="InterPro" id="IPR019888">
    <property type="entry name" value="Tscrpt_reg_AsnC-like"/>
</dbReference>
<dbReference type="Gene3D" id="1.10.10.10">
    <property type="entry name" value="Winged helix-like DNA-binding domain superfamily/Winged helix DNA-binding domain"/>
    <property type="match status" value="1"/>
</dbReference>
<keyword evidence="2" id="KW-0238">DNA-binding</keyword>
<dbReference type="SUPFAM" id="SSF54909">
    <property type="entry name" value="Dimeric alpha+beta barrel"/>
    <property type="match status" value="1"/>
</dbReference>
<evidence type="ECO:0000259" key="4">
    <source>
        <dbReference type="PROSITE" id="PS50956"/>
    </source>
</evidence>
<dbReference type="GO" id="GO:0005829">
    <property type="term" value="C:cytosol"/>
    <property type="evidence" value="ECO:0007669"/>
    <property type="project" value="TreeGrafter"/>
</dbReference>
<dbReference type="InterPro" id="IPR011008">
    <property type="entry name" value="Dimeric_a/b-barrel"/>
</dbReference>
<feature type="domain" description="HTH asnC-type" evidence="4">
    <location>
        <begin position="1"/>
        <end position="62"/>
    </location>
</feature>
<evidence type="ECO:0000313" key="5">
    <source>
        <dbReference type="EMBL" id="TWO68738.1"/>
    </source>
</evidence>
<reference evidence="5 6" key="1">
    <citation type="submission" date="2019-07" db="EMBL/GenBank/DDBJ databases">
        <title>Caenimonas sedimenti sp. nov., isolated from activated sludge.</title>
        <authorList>
            <person name="Xu J."/>
        </authorList>
    </citation>
    <scope>NUCLEOTIDE SEQUENCE [LARGE SCALE GENOMIC DNA]</scope>
    <source>
        <strain evidence="5 6">HX-9-20</strain>
    </source>
</reference>
<dbReference type="InterPro" id="IPR019885">
    <property type="entry name" value="Tscrpt_reg_HTH_AsnC-type_CS"/>
</dbReference>
<dbReference type="PANTHER" id="PTHR30154">
    <property type="entry name" value="LEUCINE-RESPONSIVE REGULATORY PROTEIN"/>
    <property type="match status" value="1"/>
</dbReference>
<dbReference type="AlphaFoldDB" id="A0A562ZK98"/>
<dbReference type="InterPro" id="IPR019887">
    <property type="entry name" value="Tscrpt_reg_AsnC/Lrp_C"/>
</dbReference>